<accession>A0AAV5RZF9</accession>
<gene>
    <name evidence="2" type="ORF">DAKH74_027080</name>
</gene>
<dbReference type="Pfam" id="PF04090">
    <property type="entry name" value="Rrn11"/>
    <property type="match status" value="1"/>
</dbReference>
<feature type="compositionally biased region" description="Basic and acidic residues" evidence="1">
    <location>
        <begin position="42"/>
        <end position="54"/>
    </location>
</feature>
<name>A0AAV5RZF9_MAUHU</name>
<dbReference type="PANTHER" id="PTHR28244:SF1">
    <property type="entry name" value="RNA POLYMERASE I-SPECIFIC TRANSCRIPTION INITIATION FACTOR RRN11"/>
    <property type="match status" value="1"/>
</dbReference>
<organism evidence="2 3">
    <name type="scientific">Maudiozyma humilis</name>
    <name type="common">Sour dough yeast</name>
    <name type="synonym">Kazachstania humilis</name>
    <dbReference type="NCBI Taxonomy" id="51915"/>
    <lineage>
        <taxon>Eukaryota</taxon>
        <taxon>Fungi</taxon>
        <taxon>Dikarya</taxon>
        <taxon>Ascomycota</taxon>
        <taxon>Saccharomycotina</taxon>
        <taxon>Saccharomycetes</taxon>
        <taxon>Saccharomycetales</taxon>
        <taxon>Saccharomycetaceae</taxon>
        <taxon>Maudiozyma</taxon>
    </lineage>
</organism>
<dbReference type="GO" id="GO:0070860">
    <property type="term" value="C:RNA polymerase I core factor complex"/>
    <property type="evidence" value="ECO:0007669"/>
    <property type="project" value="TreeGrafter"/>
</dbReference>
<dbReference type="GO" id="GO:0017025">
    <property type="term" value="F:TBP-class protein binding"/>
    <property type="evidence" value="ECO:0007669"/>
    <property type="project" value="TreeGrafter"/>
</dbReference>
<evidence type="ECO:0000313" key="3">
    <source>
        <dbReference type="Proteomes" id="UP001377567"/>
    </source>
</evidence>
<reference evidence="2 3" key="1">
    <citation type="journal article" date="2023" name="Elife">
        <title>Identification of key yeast species and microbe-microbe interactions impacting larval growth of Drosophila in the wild.</title>
        <authorList>
            <person name="Mure A."/>
            <person name="Sugiura Y."/>
            <person name="Maeda R."/>
            <person name="Honda K."/>
            <person name="Sakurai N."/>
            <person name="Takahashi Y."/>
            <person name="Watada M."/>
            <person name="Katoh T."/>
            <person name="Gotoh A."/>
            <person name="Gotoh Y."/>
            <person name="Taniguchi I."/>
            <person name="Nakamura K."/>
            <person name="Hayashi T."/>
            <person name="Katayama T."/>
            <person name="Uemura T."/>
            <person name="Hattori Y."/>
        </authorList>
    </citation>
    <scope>NUCLEOTIDE SEQUENCE [LARGE SCALE GENOMIC DNA]</scope>
    <source>
        <strain evidence="2 3">KH-74</strain>
    </source>
</reference>
<evidence type="ECO:0000256" key="1">
    <source>
        <dbReference type="SAM" id="MobiDB-lite"/>
    </source>
</evidence>
<dbReference type="PANTHER" id="PTHR28244">
    <property type="entry name" value="RNA POLYMERASE I-SPECIFIC TRANSCRIPTION INITIATION FACTOR RRN11"/>
    <property type="match status" value="1"/>
</dbReference>
<dbReference type="InterPro" id="IPR007224">
    <property type="entry name" value="TIF_Rrn11"/>
</dbReference>
<dbReference type="GO" id="GO:0001164">
    <property type="term" value="F:RNA polymerase I core promoter sequence-specific DNA binding"/>
    <property type="evidence" value="ECO:0007669"/>
    <property type="project" value="InterPro"/>
</dbReference>
<keyword evidence="3" id="KW-1185">Reference proteome</keyword>
<dbReference type="AlphaFoldDB" id="A0AAV5RZF9"/>
<feature type="region of interest" description="Disordered" evidence="1">
    <location>
        <begin position="38"/>
        <end position="66"/>
    </location>
</feature>
<comment type="caution">
    <text evidence="2">The sequence shown here is derived from an EMBL/GenBank/DDBJ whole genome shotgun (WGS) entry which is preliminary data.</text>
</comment>
<dbReference type="EMBL" id="BTGD01000006">
    <property type="protein sequence ID" value="GMM56092.1"/>
    <property type="molecule type" value="Genomic_DNA"/>
</dbReference>
<evidence type="ECO:0000313" key="2">
    <source>
        <dbReference type="EMBL" id="GMM56092.1"/>
    </source>
</evidence>
<sequence>MFSLPVPDGWQSGKSSLTERKLRYRYFNQTHKYYQRLANSRGNDRKILDPQHNESEEEDDGSDLEHYNKEERKYFKRYDKPQDSYEVWNNNSKKRRRVPLQRHMVSYSDVSEVEEYGKSQCSHLLHSNRKLVDDFHNRIDGYELLKEPAPIRHIDLKVIQTLTQLLHLNISRRNWGVAYRIFAQMIRLPEVDIRSIWNLGVEVMSHCPDNEGGYTREGSLDFLEWMSKVYSSRARFVEGINYKMAPAFRSGSRNHTPKYVTTLLWKSLVYAARQIFDEEDDAPLDALIEKIDEMLIIPTYMEDSEVWFIQAMAHVVKTDYLTRPDVNEDNERPYLDNALRNDVTTGIKSAEKCLAECSLRTGDGTSSFEYPEKYIRRQLRLLEDRIMKKDE</sequence>
<dbReference type="InterPro" id="IPR053029">
    <property type="entry name" value="RNA_pol_I-specific_init_factor"/>
</dbReference>
<proteinExistence type="predicted"/>
<dbReference type="GO" id="GO:0042790">
    <property type="term" value="P:nucleolar large rRNA transcription by RNA polymerase I"/>
    <property type="evidence" value="ECO:0007669"/>
    <property type="project" value="TreeGrafter"/>
</dbReference>
<dbReference type="Proteomes" id="UP001377567">
    <property type="component" value="Unassembled WGS sequence"/>
</dbReference>
<protein>
    <submittedName>
        <fullName evidence="2">Rrn11 protein</fullName>
    </submittedName>
</protein>
<dbReference type="GO" id="GO:0001181">
    <property type="term" value="F:RNA polymerase I general transcription initiation factor activity"/>
    <property type="evidence" value="ECO:0007669"/>
    <property type="project" value="InterPro"/>
</dbReference>